<evidence type="ECO:0000256" key="1">
    <source>
        <dbReference type="SAM" id="MobiDB-lite"/>
    </source>
</evidence>
<reference evidence="3" key="1">
    <citation type="submission" date="2021-02" db="EMBL/GenBank/DDBJ databases">
        <authorList>
            <person name="Dougan E. K."/>
            <person name="Rhodes N."/>
            <person name="Thang M."/>
            <person name="Chan C."/>
        </authorList>
    </citation>
    <scope>NUCLEOTIDE SEQUENCE</scope>
</reference>
<evidence type="ECO:0000256" key="2">
    <source>
        <dbReference type="SAM" id="SignalP"/>
    </source>
</evidence>
<name>A0A812NK41_9DINO</name>
<organism evidence="3 4">
    <name type="scientific">Symbiodinium natans</name>
    <dbReference type="NCBI Taxonomy" id="878477"/>
    <lineage>
        <taxon>Eukaryota</taxon>
        <taxon>Sar</taxon>
        <taxon>Alveolata</taxon>
        <taxon>Dinophyceae</taxon>
        <taxon>Suessiales</taxon>
        <taxon>Symbiodiniaceae</taxon>
        <taxon>Symbiodinium</taxon>
    </lineage>
</organism>
<dbReference type="AlphaFoldDB" id="A0A812NK41"/>
<proteinExistence type="predicted"/>
<dbReference type="EMBL" id="CAJNDS010002078">
    <property type="protein sequence ID" value="CAE7309356.1"/>
    <property type="molecule type" value="Genomic_DNA"/>
</dbReference>
<protein>
    <submittedName>
        <fullName evidence="3">Uncharacterized protein</fullName>
    </submittedName>
</protein>
<sequence length="235" mass="25542">MAKAAFILLPLLAVADQGIPEALDQDDVCSDPSCALGLLHVRGNATSEGPGLLHLGVACDWISRRLQTISQDEKQDGRGHQTVVGQFAVDDVCRRVLFGPLHRSSPVELEPELQVMKERPASINPPARLARGHLRMVQLQLEQRRNYAPELQVCVEGRCMCNDGYVAFNGKCYKTTTTTTTPETTTGTWPDVVTSKPAWVPPPPPPRPHNVPAPAPPPLVGREAVLTGLKASLRK</sequence>
<feature type="region of interest" description="Disordered" evidence="1">
    <location>
        <begin position="200"/>
        <end position="219"/>
    </location>
</feature>
<keyword evidence="4" id="KW-1185">Reference proteome</keyword>
<accession>A0A812NK41</accession>
<keyword evidence="2" id="KW-0732">Signal</keyword>
<feature type="signal peptide" evidence="2">
    <location>
        <begin position="1"/>
        <end position="15"/>
    </location>
</feature>
<gene>
    <name evidence="3" type="ORF">SNAT2548_LOCUS16250</name>
</gene>
<evidence type="ECO:0000313" key="3">
    <source>
        <dbReference type="EMBL" id="CAE7309356.1"/>
    </source>
</evidence>
<evidence type="ECO:0000313" key="4">
    <source>
        <dbReference type="Proteomes" id="UP000604046"/>
    </source>
</evidence>
<feature type="chain" id="PRO_5032506012" evidence="2">
    <location>
        <begin position="16"/>
        <end position="235"/>
    </location>
</feature>
<comment type="caution">
    <text evidence="3">The sequence shown here is derived from an EMBL/GenBank/DDBJ whole genome shotgun (WGS) entry which is preliminary data.</text>
</comment>
<dbReference type="OrthoDB" id="436916at2759"/>
<dbReference type="Proteomes" id="UP000604046">
    <property type="component" value="Unassembled WGS sequence"/>
</dbReference>